<dbReference type="EC" id="3.2.2.27" evidence="3"/>
<evidence type="ECO:0000313" key="15">
    <source>
        <dbReference type="Proteomes" id="UP000308828"/>
    </source>
</evidence>
<proteinExistence type="inferred from homology"/>
<comment type="similarity">
    <text evidence="2">Belongs to the uracil-DNA glycosylase (UDG) superfamily. Type 4 (UDGa) family.</text>
</comment>
<sequence>MIQARDMTPAELAALLAFHADAGVEWLVEDEPVDRIAAFAGERAARHVQRAQPQPAPMQAAAARGIPAPPQDQKPARSQAALGSTLPAIPDENAVAEARFAAESARSLAELKTAIEGFASCNLKASARSTVSVTGSGQSGIMVIGPMPSADDDREGTAFSGRAGLLLDRMLAAIGQPREAVYVTTIIPWRPPGDRMPSQPEIAICRPFIERQIALCEPRQVLVLGNFAARFFFGETGTIHALRGKWREIGGSGHIVPALATLHPQELLSAPGSKALAWLDLLAFSERLQQAPAQV</sequence>
<dbReference type="InterPro" id="IPR051536">
    <property type="entry name" value="UDG_Type-4/5"/>
</dbReference>
<dbReference type="RefSeq" id="WP_136597619.1">
    <property type="nucleotide sequence ID" value="NZ_STGV01000001.1"/>
</dbReference>
<accession>A0A4S8PC10</accession>
<keyword evidence="11" id="KW-0234">DNA repair</keyword>
<evidence type="ECO:0000256" key="11">
    <source>
        <dbReference type="ARBA" id="ARBA00023204"/>
    </source>
</evidence>
<dbReference type="SUPFAM" id="SSF52141">
    <property type="entry name" value="Uracil-DNA glycosylase-like"/>
    <property type="match status" value="1"/>
</dbReference>
<evidence type="ECO:0000256" key="7">
    <source>
        <dbReference type="ARBA" id="ARBA00022763"/>
    </source>
</evidence>
<comment type="catalytic activity">
    <reaction evidence="1">
        <text>Hydrolyzes single-stranded DNA or mismatched double-stranded DNA and polynucleotides, releasing free uracil.</text>
        <dbReference type="EC" id="3.2.2.27"/>
    </reaction>
</comment>
<dbReference type="SMART" id="SM00986">
    <property type="entry name" value="UDG"/>
    <property type="match status" value="1"/>
</dbReference>
<dbReference type="AlphaFoldDB" id="A0A4S8PC10"/>
<evidence type="ECO:0000256" key="4">
    <source>
        <dbReference type="ARBA" id="ARBA00019403"/>
    </source>
</evidence>
<organism evidence="14 15">
    <name type="scientific">Peteryoungia ipomoeae</name>
    <dbReference type="NCBI Taxonomy" id="1210932"/>
    <lineage>
        <taxon>Bacteria</taxon>
        <taxon>Pseudomonadati</taxon>
        <taxon>Pseudomonadota</taxon>
        <taxon>Alphaproteobacteria</taxon>
        <taxon>Hyphomicrobiales</taxon>
        <taxon>Rhizobiaceae</taxon>
        <taxon>Peteryoungia</taxon>
    </lineage>
</organism>
<evidence type="ECO:0000256" key="12">
    <source>
        <dbReference type="SAM" id="MobiDB-lite"/>
    </source>
</evidence>
<feature type="region of interest" description="Disordered" evidence="12">
    <location>
        <begin position="50"/>
        <end position="81"/>
    </location>
</feature>
<gene>
    <name evidence="14" type="ORF">FAA97_06280</name>
</gene>
<dbReference type="NCBIfam" id="TIGR00758">
    <property type="entry name" value="UDG_fam4"/>
    <property type="match status" value="1"/>
</dbReference>
<reference evidence="14 15" key="1">
    <citation type="submission" date="2019-04" db="EMBL/GenBank/DDBJ databases">
        <title>Genome sequence of strain shin9-1.</title>
        <authorList>
            <person name="Gao J."/>
            <person name="Sun J."/>
        </authorList>
    </citation>
    <scope>NUCLEOTIDE SEQUENCE [LARGE SCALE GENOMIC DNA]</scope>
    <source>
        <strain evidence="15">shin9-1</strain>
    </source>
</reference>
<protein>
    <recommendedName>
        <fullName evidence="4">Type-4 uracil-DNA glycosylase</fullName>
        <ecNumber evidence="3">3.2.2.27</ecNumber>
    </recommendedName>
</protein>
<dbReference type="SMART" id="SM00987">
    <property type="entry name" value="UreE_C"/>
    <property type="match status" value="1"/>
</dbReference>
<evidence type="ECO:0000256" key="10">
    <source>
        <dbReference type="ARBA" id="ARBA00023014"/>
    </source>
</evidence>
<dbReference type="GO" id="GO:0046872">
    <property type="term" value="F:metal ion binding"/>
    <property type="evidence" value="ECO:0007669"/>
    <property type="project" value="UniProtKB-KW"/>
</dbReference>
<dbReference type="Pfam" id="PF03167">
    <property type="entry name" value="UDG"/>
    <property type="match status" value="1"/>
</dbReference>
<dbReference type="CDD" id="cd10030">
    <property type="entry name" value="UDG-F4_TTUDGA_SPO1dp_like"/>
    <property type="match status" value="1"/>
</dbReference>
<comment type="caution">
    <text evidence="14">The sequence shown here is derived from an EMBL/GenBank/DDBJ whole genome shotgun (WGS) entry which is preliminary data.</text>
</comment>
<keyword evidence="10" id="KW-0411">Iron-sulfur</keyword>
<dbReference type="Proteomes" id="UP000308828">
    <property type="component" value="Unassembled WGS sequence"/>
</dbReference>
<evidence type="ECO:0000256" key="5">
    <source>
        <dbReference type="ARBA" id="ARBA00022485"/>
    </source>
</evidence>
<dbReference type="EMBL" id="STGV01000001">
    <property type="protein sequence ID" value="THV25784.1"/>
    <property type="molecule type" value="Genomic_DNA"/>
</dbReference>
<dbReference type="PANTHER" id="PTHR33693">
    <property type="entry name" value="TYPE-5 URACIL-DNA GLYCOSYLASE"/>
    <property type="match status" value="1"/>
</dbReference>
<keyword evidence="5" id="KW-0004">4Fe-4S</keyword>
<dbReference type="GO" id="GO:0006281">
    <property type="term" value="P:DNA repair"/>
    <property type="evidence" value="ECO:0007669"/>
    <property type="project" value="UniProtKB-KW"/>
</dbReference>
<dbReference type="InterPro" id="IPR036895">
    <property type="entry name" value="Uracil-DNA_glycosylase-like_sf"/>
</dbReference>
<evidence type="ECO:0000256" key="1">
    <source>
        <dbReference type="ARBA" id="ARBA00001400"/>
    </source>
</evidence>
<dbReference type="InterPro" id="IPR005273">
    <property type="entry name" value="Ura-DNA_glyco_family4"/>
</dbReference>
<dbReference type="OrthoDB" id="5290748at2"/>
<keyword evidence="9" id="KW-0408">Iron</keyword>
<keyword evidence="6" id="KW-0479">Metal-binding</keyword>
<keyword evidence="7" id="KW-0227">DNA damage</keyword>
<name>A0A4S8PC10_9HYPH</name>
<feature type="compositionally biased region" description="Low complexity" evidence="12">
    <location>
        <begin position="50"/>
        <end position="66"/>
    </location>
</feature>
<evidence type="ECO:0000256" key="6">
    <source>
        <dbReference type="ARBA" id="ARBA00022723"/>
    </source>
</evidence>
<evidence type="ECO:0000313" key="14">
    <source>
        <dbReference type="EMBL" id="THV25784.1"/>
    </source>
</evidence>
<evidence type="ECO:0000256" key="8">
    <source>
        <dbReference type="ARBA" id="ARBA00022801"/>
    </source>
</evidence>
<evidence type="ECO:0000256" key="9">
    <source>
        <dbReference type="ARBA" id="ARBA00023004"/>
    </source>
</evidence>
<dbReference type="GO" id="GO:0004844">
    <property type="term" value="F:uracil DNA N-glycosylase activity"/>
    <property type="evidence" value="ECO:0007669"/>
    <property type="project" value="UniProtKB-EC"/>
</dbReference>
<dbReference type="PANTHER" id="PTHR33693:SF1">
    <property type="entry name" value="TYPE-4 URACIL-DNA GLYCOSYLASE"/>
    <property type="match status" value="1"/>
</dbReference>
<dbReference type="InterPro" id="IPR005122">
    <property type="entry name" value="Uracil-DNA_glycosylase-like"/>
</dbReference>
<dbReference type="GO" id="GO:0051539">
    <property type="term" value="F:4 iron, 4 sulfur cluster binding"/>
    <property type="evidence" value="ECO:0007669"/>
    <property type="project" value="UniProtKB-KW"/>
</dbReference>
<keyword evidence="8" id="KW-0378">Hydrolase</keyword>
<evidence type="ECO:0000256" key="3">
    <source>
        <dbReference type="ARBA" id="ARBA00012030"/>
    </source>
</evidence>
<evidence type="ECO:0000259" key="13">
    <source>
        <dbReference type="SMART" id="SM00986"/>
    </source>
</evidence>
<keyword evidence="15" id="KW-1185">Reference proteome</keyword>
<feature type="domain" description="Uracil-DNA glycosylase-like" evidence="13">
    <location>
        <begin position="132"/>
        <end position="282"/>
    </location>
</feature>
<evidence type="ECO:0000256" key="2">
    <source>
        <dbReference type="ARBA" id="ARBA00006521"/>
    </source>
</evidence>
<dbReference type="Gene3D" id="3.40.470.10">
    <property type="entry name" value="Uracil-DNA glycosylase-like domain"/>
    <property type="match status" value="1"/>
</dbReference>